<dbReference type="AlphaFoldDB" id="A0A5B8L340"/>
<dbReference type="Gene3D" id="3.40.50.720">
    <property type="entry name" value="NAD(P)-binding Rossmann-like Domain"/>
    <property type="match status" value="1"/>
</dbReference>
<protein>
    <submittedName>
        <fullName evidence="3">3-ketoacyl-ACP reductase</fullName>
    </submittedName>
</protein>
<dbReference type="PANTHER" id="PTHR43669:SF3">
    <property type="entry name" value="ALCOHOL DEHYDROGENASE, PUTATIVE (AFU_ORTHOLOGUE AFUA_3G03445)-RELATED"/>
    <property type="match status" value="1"/>
</dbReference>
<evidence type="ECO:0000256" key="1">
    <source>
        <dbReference type="ARBA" id="ARBA00006484"/>
    </source>
</evidence>
<name>A0A5B8L340_9HYPH</name>
<proteinExistence type="inferred from homology"/>
<dbReference type="Proteomes" id="UP000321389">
    <property type="component" value="Chromosome"/>
</dbReference>
<dbReference type="PRINTS" id="PR00081">
    <property type="entry name" value="GDHRDH"/>
</dbReference>
<dbReference type="FunFam" id="3.40.50.720:FF:000084">
    <property type="entry name" value="Short-chain dehydrogenase reductase"/>
    <property type="match status" value="1"/>
</dbReference>
<dbReference type="NCBIfam" id="NF009386">
    <property type="entry name" value="PRK12745.1"/>
    <property type="match status" value="1"/>
</dbReference>
<dbReference type="InterPro" id="IPR002347">
    <property type="entry name" value="SDR_fam"/>
</dbReference>
<dbReference type="PROSITE" id="PS00061">
    <property type="entry name" value="ADH_SHORT"/>
    <property type="match status" value="1"/>
</dbReference>
<evidence type="ECO:0000313" key="3">
    <source>
        <dbReference type="EMBL" id="QDZ02305.1"/>
    </source>
</evidence>
<reference evidence="3" key="1">
    <citation type="submission" date="2020-04" db="EMBL/GenBank/DDBJ databases">
        <title>Nitratireductor sp. nov. isolated from mangrove soil.</title>
        <authorList>
            <person name="Ye Y."/>
        </authorList>
    </citation>
    <scope>NUCLEOTIDE SEQUENCE</scope>
    <source>
        <strain evidence="3">SY7</strain>
    </source>
</reference>
<dbReference type="InterPro" id="IPR020904">
    <property type="entry name" value="Sc_DH/Rdtase_CS"/>
</dbReference>
<dbReference type="Pfam" id="PF13561">
    <property type="entry name" value="adh_short_C2"/>
    <property type="match status" value="1"/>
</dbReference>
<dbReference type="OrthoDB" id="9803333at2"/>
<comment type="similarity">
    <text evidence="1">Belongs to the short-chain dehydrogenases/reductases (SDR) family.</text>
</comment>
<sequence length="263" mass="28176">MIPAQQASRVALVTGGRRGIGRAIAVSLADHGFDVVITDLECDEAARQTLAEIESKGCRAAFVKGNVADIEDHERLISDVLSAFGPLSCLVNNAGVQTAYRGDMLDVPVESFDRLISVNLRGAYFLTQEIAKTMMEQPSGDPARPQRSIIFISSGNAVIATPAQADYCISKAGIAMMASLYALRLAEHGIAVHEIRPGIIRTDMTADVFEKYDQWVKAGGMPLARWGEPEDVGRTAGALAAGLLPYSTGHAFHVDGGIHIRRT</sequence>
<dbReference type="SUPFAM" id="SSF51735">
    <property type="entry name" value="NAD(P)-binding Rossmann-fold domains"/>
    <property type="match status" value="1"/>
</dbReference>
<evidence type="ECO:0000313" key="4">
    <source>
        <dbReference type="Proteomes" id="UP000321389"/>
    </source>
</evidence>
<dbReference type="PANTHER" id="PTHR43669">
    <property type="entry name" value="5-KETO-D-GLUCONATE 5-REDUCTASE"/>
    <property type="match status" value="1"/>
</dbReference>
<dbReference type="EMBL" id="CP042301">
    <property type="protein sequence ID" value="QDZ02305.1"/>
    <property type="molecule type" value="Genomic_DNA"/>
</dbReference>
<evidence type="ECO:0000256" key="2">
    <source>
        <dbReference type="ARBA" id="ARBA00023002"/>
    </source>
</evidence>
<gene>
    <name evidence="3" type="ORF">FQ775_19025</name>
</gene>
<dbReference type="InterPro" id="IPR036291">
    <property type="entry name" value="NAD(P)-bd_dom_sf"/>
</dbReference>
<dbReference type="GO" id="GO:0016491">
    <property type="term" value="F:oxidoreductase activity"/>
    <property type="evidence" value="ECO:0007669"/>
    <property type="project" value="UniProtKB-KW"/>
</dbReference>
<dbReference type="RefSeq" id="WP_146300944.1">
    <property type="nucleotide sequence ID" value="NZ_CP042301.2"/>
</dbReference>
<dbReference type="KEGG" id="niy:FQ775_19025"/>
<organism evidence="3 4">
    <name type="scientific">Nitratireductor mangrovi</name>
    <dbReference type="NCBI Taxonomy" id="2599600"/>
    <lineage>
        <taxon>Bacteria</taxon>
        <taxon>Pseudomonadati</taxon>
        <taxon>Pseudomonadota</taxon>
        <taxon>Alphaproteobacteria</taxon>
        <taxon>Hyphomicrobiales</taxon>
        <taxon>Phyllobacteriaceae</taxon>
        <taxon>Nitratireductor</taxon>
    </lineage>
</organism>
<accession>A0A5B8L340</accession>
<keyword evidence="2" id="KW-0560">Oxidoreductase</keyword>
<keyword evidence="4" id="KW-1185">Reference proteome</keyword>